<reference evidence="1 2" key="1">
    <citation type="submission" date="2018-06" db="EMBL/GenBank/DDBJ databases">
        <authorList>
            <consortium name="Pathogen Informatics"/>
            <person name="Doyle S."/>
        </authorList>
    </citation>
    <scope>NUCLEOTIDE SEQUENCE [LARGE SCALE GENOMIC DNA]</scope>
    <source>
        <strain evidence="1 2">NCTC7582</strain>
    </source>
</reference>
<dbReference type="Proteomes" id="UP000251431">
    <property type="component" value="Unassembled WGS sequence"/>
</dbReference>
<dbReference type="AlphaFoldDB" id="A0A2X1A8J5"/>
<organism evidence="1 2">
    <name type="scientific">Lysinibacillus capsici</name>
    <dbReference type="NCBI Taxonomy" id="2115968"/>
    <lineage>
        <taxon>Bacteria</taxon>
        <taxon>Bacillati</taxon>
        <taxon>Bacillota</taxon>
        <taxon>Bacilli</taxon>
        <taxon>Bacillales</taxon>
        <taxon>Bacillaceae</taxon>
        <taxon>Lysinibacillus</taxon>
    </lineage>
</organism>
<gene>
    <name evidence="1" type="ORF">NCTC7582_05131</name>
</gene>
<sequence>MFKSVVLSYTYEGPLNFPCIRVKKPRKRWIYTVNRTGLTVKTSLNGYISQNHLTERIPVEIISLSTNCTAIFRISMHAFDLLNLKEEINIFMDPFCGSVISMSSLNSITEDSSAGSIKTKILKVDKFNPHNRNVTVKLHINEQLQKSLDNYCYDLVDKYLFESPLF</sequence>
<proteinExistence type="predicted"/>
<dbReference type="EMBL" id="UAQE01000006">
    <property type="protein sequence ID" value="SPU40589.1"/>
    <property type="molecule type" value="Genomic_DNA"/>
</dbReference>
<evidence type="ECO:0000313" key="1">
    <source>
        <dbReference type="EMBL" id="SPU40589.1"/>
    </source>
</evidence>
<name>A0A2X1A8J5_9BACI</name>
<protein>
    <submittedName>
        <fullName evidence="1">Uncharacterized protein</fullName>
    </submittedName>
</protein>
<evidence type="ECO:0000313" key="2">
    <source>
        <dbReference type="Proteomes" id="UP000251431"/>
    </source>
</evidence>
<accession>A0A2X1A8J5</accession>